<organism evidence="1 2">
    <name type="scientific">Melastoma candidum</name>
    <dbReference type="NCBI Taxonomy" id="119954"/>
    <lineage>
        <taxon>Eukaryota</taxon>
        <taxon>Viridiplantae</taxon>
        <taxon>Streptophyta</taxon>
        <taxon>Embryophyta</taxon>
        <taxon>Tracheophyta</taxon>
        <taxon>Spermatophyta</taxon>
        <taxon>Magnoliopsida</taxon>
        <taxon>eudicotyledons</taxon>
        <taxon>Gunneridae</taxon>
        <taxon>Pentapetalae</taxon>
        <taxon>rosids</taxon>
        <taxon>malvids</taxon>
        <taxon>Myrtales</taxon>
        <taxon>Melastomataceae</taxon>
        <taxon>Melastomatoideae</taxon>
        <taxon>Melastomateae</taxon>
        <taxon>Melastoma</taxon>
    </lineage>
</organism>
<sequence length="294" mass="31980">MRDTSVMNVESTGRVMMVSVILLLMVLLLVIALHLYVRWFWRRPELESSYPEAPSVATPRSPVIAAASDTDLGLDPKVLGSLPVVIFCRDEFRDGLECAVCLCEVVHGEKARVLPRCRHGFHVECIDMWLRSHVTCPLCRKNVVDEESSRKEVVVVDVSGGSGSNQDGDGAQNSDLSPSFPTNVLFWGNETQVSSGSNNACLEDGNTPSSSSEGSSRMNTNGSSRHTGLVIAIPVHAGENLGLRSEETKSPVQARLGSLRRLLSRDRDRRVAPSTHGETQAAVDVEMGLRGQPC</sequence>
<gene>
    <name evidence="1" type="ORF">MLD38_007137</name>
</gene>
<dbReference type="EMBL" id="CM042882">
    <property type="protein sequence ID" value="KAI4381019.1"/>
    <property type="molecule type" value="Genomic_DNA"/>
</dbReference>
<protein>
    <submittedName>
        <fullName evidence="1">Uncharacterized protein</fullName>
    </submittedName>
</protein>
<name>A0ACB9RTX1_9MYRT</name>
<proteinExistence type="predicted"/>
<dbReference type="Proteomes" id="UP001057402">
    <property type="component" value="Chromosome 3"/>
</dbReference>
<keyword evidence="2" id="KW-1185">Reference proteome</keyword>
<evidence type="ECO:0000313" key="2">
    <source>
        <dbReference type="Proteomes" id="UP001057402"/>
    </source>
</evidence>
<reference evidence="2" key="1">
    <citation type="journal article" date="2023" name="Front. Plant Sci.">
        <title>Chromosomal-level genome assembly of Melastoma candidum provides insights into trichome evolution.</title>
        <authorList>
            <person name="Zhong Y."/>
            <person name="Wu W."/>
            <person name="Sun C."/>
            <person name="Zou P."/>
            <person name="Liu Y."/>
            <person name="Dai S."/>
            <person name="Zhou R."/>
        </authorList>
    </citation>
    <scope>NUCLEOTIDE SEQUENCE [LARGE SCALE GENOMIC DNA]</scope>
</reference>
<accession>A0ACB9RTX1</accession>
<evidence type="ECO:0000313" key="1">
    <source>
        <dbReference type="EMBL" id="KAI4381019.1"/>
    </source>
</evidence>
<comment type="caution">
    <text evidence="1">The sequence shown here is derived from an EMBL/GenBank/DDBJ whole genome shotgun (WGS) entry which is preliminary data.</text>
</comment>